<dbReference type="InterPro" id="IPR029058">
    <property type="entry name" value="AB_hydrolase_fold"/>
</dbReference>
<proteinExistence type="predicted"/>
<sequence length="150" mass="17683">LNCLCANTDVLELFGPKLRSGRSLETENTVHDYVKDLTRKFEYPLEVHKVISDQGYILTLHRLPFGRKASNITKRPRSTVLLNLGLFGSPESFLFRGPQHDLRKLYLFKMLGDRIRHCSLYFGRFWIRHVDFEQQREHLLQTAHELKSRT</sequence>
<dbReference type="Proteomes" id="UP000051574">
    <property type="component" value="Unassembled WGS sequence"/>
</dbReference>
<dbReference type="InterPro" id="IPR006693">
    <property type="entry name" value="AB_hydrolase_lipase"/>
</dbReference>
<accession>A0A0T6AW54</accession>
<reference evidence="2 3" key="1">
    <citation type="submission" date="2015-09" db="EMBL/GenBank/DDBJ databases">
        <title>Draft genome of the scarab beetle Oryctes borbonicus.</title>
        <authorList>
            <person name="Meyer J.M."/>
            <person name="Markov G.V."/>
            <person name="Baskaran P."/>
            <person name="Herrmann M."/>
            <person name="Sommer R.J."/>
            <person name="Roedelsperger C."/>
        </authorList>
    </citation>
    <scope>NUCLEOTIDE SEQUENCE [LARGE SCALE GENOMIC DNA]</scope>
    <source>
        <strain evidence="2">OB123</strain>
        <tissue evidence="2">Whole animal</tissue>
    </source>
</reference>
<organism evidence="2 3">
    <name type="scientific">Oryctes borbonicus</name>
    <dbReference type="NCBI Taxonomy" id="1629725"/>
    <lineage>
        <taxon>Eukaryota</taxon>
        <taxon>Metazoa</taxon>
        <taxon>Ecdysozoa</taxon>
        <taxon>Arthropoda</taxon>
        <taxon>Hexapoda</taxon>
        <taxon>Insecta</taxon>
        <taxon>Pterygota</taxon>
        <taxon>Neoptera</taxon>
        <taxon>Endopterygota</taxon>
        <taxon>Coleoptera</taxon>
        <taxon>Polyphaga</taxon>
        <taxon>Scarabaeiformia</taxon>
        <taxon>Scarabaeidae</taxon>
        <taxon>Dynastinae</taxon>
        <taxon>Oryctes</taxon>
    </lineage>
</organism>
<gene>
    <name evidence="2" type="ORF">AMK59_7877</name>
</gene>
<dbReference type="Pfam" id="PF04083">
    <property type="entry name" value="Abhydro_lipase"/>
    <property type="match status" value="1"/>
</dbReference>
<dbReference type="Gene3D" id="3.40.50.1820">
    <property type="entry name" value="alpha/beta hydrolase"/>
    <property type="match status" value="1"/>
</dbReference>
<name>A0A0T6AW54_9SCAR</name>
<protein>
    <recommendedName>
        <fullName evidence="1">Partial AB-hydrolase lipase domain-containing protein</fullName>
    </recommendedName>
</protein>
<evidence type="ECO:0000259" key="1">
    <source>
        <dbReference type="Pfam" id="PF04083"/>
    </source>
</evidence>
<feature type="non-terminal residue" evidence="2">
    <location>
        <position position="1"/>
    </location>
</feature>
<dbReference type="AlphaFoldDB" id="A0A0T6AW54"/>
<evidence type="ECO:0000313" key="2">
    <source>
        <dbReference type="EMBL" id="KRT79379.1"/>
    </source>
</evidence>
<dbReference type="GO" id="GO:0006629">
    <property type="term" value="P:lipid metabolic process"/>
    <property type="evidence" value="ECO:0007669"/>
    <property type="project" value="InterPro"/>
</dbReference>
<dbReference type="EMBL" id="LJIG01022661">
    <property type="protein sequence ID" value="KRT79379.1"/>
    <property type="molecule type" value="Genomic_DNA"/>
</dbReference>
<dbReference type="OrthoDB" id="6777020at2759"/>
<evidence type="ECO:0000313" key="3">
    <source>
        <dbReference type="Proteomes" id="UP000051574"/>
    </source>
</evidence>
<keyword evidence="3" id="KW-1185">Reference proteome</keyword>
<feature type="domain" description="Partial AB-hydrolase lipase" evidence="1">
    <location>
        <begin position="35"/>
        <end position="95"/>
    </location>
</feature>
<comment type="caution">
    <text evidence="2">The sequence shown here is derived from an EMBL/GenBank/DDBJ whole genome shotgun (WGS) entry which is preliminary data.</text>
</comment>